<sequence>MSRTFLRFFEVFSRSEAPEKLSKAVVMRFFSGHPRRFRAGQPDYNTTPNSLCQHLFSDFFLSALLFPSLTRKRLFLLKKQ</sequence>
<dbReference type="HOGENOM" id="CLU_2588385_0_0_9"/>
<organism evidence="1 2">
    <name type="scientific">Subdoligranulum variabile DSM 15176</name>
    <dbReference type="NCBI Taxonomy" id="411471"/>
    <lineage>
        <taxon>Bacteria</taxon>
        <taxon>Bacillati</taxon>
        <taxon>Bacillota</taxon>
        <taxon>Clostridia</taxon>
        <taxon>Eubacteriales</taxon>
        <taxon>Oscillospiraceae</taxon>
        <taxon>Subdoligranulum</taxon>
    </lineage>
</organism>
<reference evidence="1" key="1">
    <citation type="submission" date="2009-12" db="EMBL/GenBank/DDBJ databases">
        <authorList>
            <person name="Weinstock G."/>
            <person name="Sodergren E."/>
            <person name="Clifton S."/>
            <person name="Fulton L."/>
            <person name="Fulton B."/>
            <person name="Courtney L."/>
            <person name="Fronick C."/>
            <person name="Harrison M."/>
            <person name="Strong C."/>
            <person name="Farmer C."/>
            <person name="Delahaunty K."/>
            <person name="Markovic C."/>
            <person name="Hall O."/>
            <person name="Minx P."/>
            <person name="Tomlinson C."/>
            <person name="Mitreva M."/>
            <person name="Nelson J."/>
            <person name="Hou S."/>
            <person name="Wollam A."/>
            <person name="Pepin K.H."/>
            <person name="Johnson M."/>
            <person name="Bhonagiri V."/>
            <person name="Nash W.E."/>
            <person name="Warren W."/>
            <person name="Chinwalla A."/>
            <person name="Mardis E.R."/>
            <person name="Wilson R.K."/>
        </authorList>
    </citation>
    <scope>NUCLEOTIDE SEQUENCE [LARGE SCALE GENOMIC DNA]</scope>
    <source>
        <strain evidence="1">DSM 15176</strain>
    </source>
</reference>
<name>D1PM29_9FIRM</name>
<protein>
    <submittedName>
        <fullName evidence="1">Uncharacterized protein</fullName>
    </submittedName>
</protein>
<evidence type="ECO:0000313" key="2">
    <source>
        <dbReference type="Proteomes" id="UP000003438"/>
    </source>
</evidence>
<dbReference type="EMBL" id="ACBY02000023">
    <property type="protein sequence ID" value="EFB75614.1"/>
    <property type="molecule type" value="Genomic_DNA"/>
</dbReference>
<evidence type="ECO:0000313" key="1">
    <source>
        <dbReference type="EMBL" id="EFB75614.1"/>
    </source>
</evidence>
<proteinExistence type="predicted"/>
<comment type="caution">
    <text evidence="1">The sequence shown here is derived from an EMBL/GenBank/DDBJ whole genome shotgun (WGS) entry which is preliminary data.</text>
</comment>
<gene>
    <name evidence="1" type="ORF">SUBVAR_05386</name>
</gene>
<keyword evidence="2" id="KW-1185">Reference proteome</keyword>
<accession>D1PM29</accession>
<dbReference type="Proteomes" id="UP000003438">
    <property type="component" value="Unassembled WGS sequence"/>
</dbReference>
<dbReference type="AlphaFoldDB" id="D1PM29"/>